<sequence>MGIENFRIDAGKYESSGPSSAYNATPDTSRLTDSSHL</sequence>
<comment type="caution">
    <text evidence="2">The sequence shown here is derived from an EMBL/GenBank/DDBJ whole genome shotgun (WGS) entry which is preliminary data.</text>
</comment>
<protein>
    <submittedName>
        <fullName evidence="2">Uncharacterized protein</fullName>
    </submittedName>
</protein>
<dbReference type="EMBL" id="CAKXZS010000051">
    <property type="protein sequence ID" value="CAH2406801.1"/>
    <property type="molecule type" value="Genomic_DNA"/>
</dbReference>
<feature type="compositionally biased region" description="Polar residues" evidence="1">
    <location>
        <begin position="16"/>
        <end position="37"/>
    </location>
</feature>
<evidence type="ECO:0000256" key="1">
    <source>
        <dbReference type="SAM" id="MobiDB-lite"/>
    </source>
</evidence>
<evidence type="ECO:0000313" key="3">
    <source>
        <dbReference type="Proteomes" id="UP001152604"/>
    </source>
</evidence>
<accession>A0ABN8KB43</accession>
<feature type="compositionally biased region" description="Basic and acidic residues" evidence="1">
    <location>
        <begin position="1"/>
        <end position="12"/>
    </location>
</feature>
<proteinExistence type="predicted"/>
<dbReference type="Proteomes" id="UP001152604">
    <property type="component" value="Unassembled WGS sequence"/>
</dbReference>
<gene>
    <name evidence="2" type="ORF">MES4922_550035</name>
</gene>
<reference evidence="2" key="1">
    <citation type="submission" date="2022-03" db="EMBL/GenBank/DDBJ databases">
        <authorList>
            <person name="Brunel B."/>
        </authorList>
    </citation>
    <scope>NUCLEOTIDE SEQUENCE</scope>
    <source>
        <strain evidence="2">STM4922sample</strain>
    </source>
</reference>
<feature type="region of interest" description="Disordered" evidence="1">
    <location>
        <begin position="1"/>
        <end position="37"/>
    </location>
</feature>
<organism evidence="2 3">
    <name type="scientific">Mesorhizobium ventifaucium</name>
    <dbReference type="NCBI Taxonomy" id="666020"/>
    <lineage>
        <taxon>Bacteria</taxon>
        <taxon>Pseudomonadati</taxon>
        <taxon>Pseudomonadota</taxon>
        <taxon>Alphaproteobacteria</taxon>
        <taxon>Hyphomicrobiales</taxon>
        <taxon>Phyllobacteriaceae</taxon>
        <taxon>Mesorhizobium</taxon>
    </lineage>
</organism>
<name>A0ABN8KB43_9HYPH</name>
<keyword evidence="3" id="KW-1185">Reference proteome</keyword>
<evidence type="ECO:0000313" key="2">
    <source>
        <dbReference type="EMBL" id="CAH2406801.1"/>
    </source>
</evidence>